<evidence type="ECO:0000313" key="3">
    <source>
        <dbReference type="Proteomes" id="UP000273143"/>
    </source>
</evidence>
<dbReference type="KEGG" id="emo:DM558_12395"/>
<keyword evidence="3" id="KW-1185">Reference proteome</keyword>
<dbReference type="AlphaFoldDB" id="A0A451EP08"/>
<dbReference type="RefSeq" id="WP_127164269.1">
    <property type="nucleotide sequence ID" value="NZ_CP029822.1"/>
</dbReference>
<evidence type="ECO:0000313" key="2">
    <source>
        <dbReference type="EMBL" id="AZS51519.1"/>
    </source>
</evidence>
<dbReference type="InterPro" id="IPR006481">
    <property type="entry name" value="Phage_lambda_GpS_holin"/>
</dbReference>
<protein>
    <submittedName>
        <fullName evidence="2">Phage holin, lambda family</fullName>
    </submittedName>
</protein>
<keyword evidence="1" id="KW-0472">Membrane</keyword>
<evidence type="ECO:0000256" key="1">
    <source>
        <dbReference type="SAM" id="Phobius"/>
    </source>
</evidence>
<proteinExistence type="predicted"/>
<dbReference type="NCBIfam" id="TIGR01594">
    <property type="entry name" value="holin_lambda"/>
    <property type="match status" value="1"/>
</dbReference>
<dbReference type="EMBL" id="CP029822">
    <property type="protein sequence ID" value="AZS51519.1"/>
    <property type="molecule type" value="Genomic_DNA"/>
</dbReference>
<gene>
    <name evidence="2" type="ORF">DM558_12395</name>
</gene>
<dbReference type="Pfam" id="PF05106">
    <property type="entry name" value="Phage_holin_3_1"/>
    <property type="match status" value="1"/>
</dbReference>
<feature type="transmembrane region" description="Helical" evidence="1">
    <location>
        <begin position="71"/>
        <end position="91"/>
    </location>
</feature>
<feature type="transmembrane region" description="Helical" evidence="1">
    <location>
        <begin position="45"/>
        <end position="65"/>
    </location>
</feature>
<reference evidence="3" key="1">
    <citation type="submission" date="2018-06" db="EMBL/GenBank/DDBJ databases">
        <title>Complete genome of Pseudomonas insecticola strain QZS01.</title>
        <authorList>
            <person name="Wang J."/>
            <person name="Su Q."/>
        </authorList>
    </citation>
    <scope>NUCLEOTIDE SEQUENCE [LARGE SCALE GENOMIC DNA]</scope>
    <source>
        <strain evidence="3">QZS01</strain>
    </source>
</reference>
<sequence length="106" mass="11616">MSDKDPNFWQSVYTALITNQTWQGGILATIIASLRVLYDDQETKLFRVLLEAFLCGALALCVSSIVEMLHLPGSATVTIGGAIGFLGVTTLRDNLLKVINQKMDKQ</sequence>
<feature type="transmembrane region" description="Helical" evidence="1">
    <location>
        <begin position="20"/>
        <end position="38"/>
    </location>
</feature>
<keyword evidence="1" id="KW-1133">Transmembrane helix</keyword>
<dbReference type="Proteomes" id="UP000273143">
    <property type="component" value="Chromosome"/>
</dbReference>
<organism evidence="2 3">
    <name type="scientific">Entomomonas moraniae</name>
    <dbReference type="NCBI Taxonomy" id="2213226"/>
    <lineage>
        <taxon>Bacteria</taxon>
        <taxon>Pseudomonadati</taxon>
        <taxon>Pseudomonadota</taxon>
        <taxon>Gammaproteobacteria</taxon>
        <taxon>Pseudomonadales</taxon>
        <taxon>Pseudomonadaceae</taxon>
        <taxon>Entomomonas</taxon>
    </lineage>
</organism>
<name>A0A451EP08_9GAMM</name>
<keyword evidence="1" id="KW-0812">Transmembrane</keyword>
<accession>A0A451EP08</accession>